<evidence type="ECO:0000313" key="1">
    <source>
        <dbReference type="EMBL" id="KAF2213379.1"/>
    </source>
</evidence>
<organism evidence="1 2">
    <name type="scientific">Cercospora zeae-maydis SCOH1-5</name>
    <dbReference type="NCBI Taxonomy" id="717836"/>
    <lineage>
        <taxon>Eukaryota</taxon>
        <taxon>Fungi</taxon>
        <taxon>Dikarya</taxon>
        <taxon>Ascomycota</taxon>
        <taxon>Pezizomycotina</taxon>
        <taxon>Dothideomycetes</taxon>
        <taxon>Dothideomycetidae</taxon>
        <taxon>Mycosphaerellales</taxon>
        <taxon>Mycosphaerellaceae</taxon>
        <taxon>Cercospora</taxon>
    </lineage>
</organism>
<protein>
    <submittedName>
        <fullName evidence="1">Uncharacterized protein</fullName>
    </submittedName>
</protein>
<evidence type="ECO:0000313" key="2">
    <source>
        <dbReference type="Proteomes" id="UP000799539"/>
    </source>
</evidence>
<dbReference type="EMBL" id="ML992670">
    <property type="protein sequence ID" value="KAF2213379.1"/>
    <property type="molecule type" value="Genomic_DNA"/>
</dbReference>
<keyword evidence="2" id="KW-1185">Reference proteome</keyword>
<reference evidence="1" key="1">
    <citation type="journal article" date="2020" name="Stud. Mycol.">
        <title>101 Dothideomycetes genomes: a test case for predicting lifestyles and emergence of pathogens.</title>
        <authorList>
            <person name="Haridas S."/>
            <person name="Albert R."/>
            <person name="Binder M."/>
            <person name="Bloem J."/>
            <person name="Labutti K."/>
            <person name="Salamov A."/>
            <person name="Andreopoulos B."/>
            <person name="Baker S."/>
            <person name="Barry K."/>
            <person name="Bills G."/>
            <person name="Bluhm B."/>
            <person name="Cannon C."/>
            <person name="Castanera R."/>
            <person name="Culley D."/>
            <person name="Daum C."/>
            <person name="Ezra D."/>
            <person name="Gonzalez J."/>
            <person name="Henrissat B."/>
            <person name="Kuo A."/>
            <person name="Liang C."/>
            <person name="Lipzen A."/>
            <person name="Lutzoni F."/>
            <person name="Magnuson J."/>
            <person name="Mondo S."/>
            <person name="Nolan M."/>
            <person name="Ohm R."/>
            <person name="Pangilinan J."/>
            <person name="Park H.-J."/>
            <person name="Ramirez L."/>
            <person name="Alfaro M."/>
            <person name="Sun H."/>
            <person name="Tritt A."/>
            <person name="Yoshinaga Y."/>
            <person name="Zwiers L.-H."/>
            <person name="Turgeon B."/>
            <person name="Goodwin S."/>
            <person name="Spatafora J."/>
            <person name="Crous P."/>
            <person name="Grigoriev I."/>
        </authorList>
    </citation>
    <scope>NUCLEOTIDE SEQUENCE</scope>
    <source>
        <strain evidence="1">SCOH1-5</strain>
    </source>
</reference>
<name>A0A6A6FIT5_9PEZI</name>
<dbReference type="AlphaFoldDB" id="A0A6A6FIT5"/>
<accession>A0A6A6FIT5</accession>
<proteinExistence type="predicted"/>
<sequence length="69" mass="7109">MVFPSRLPSPLGGQSREGVAGTIWVAIRGGTVASAAVPSFDYNNSSGSAIGVGDDFDCGDMSTHDFDEQ</sequence>
<dbReference type="Proteomes" id="UP000799539">
    <property type="component" value="Unassembled WGS sequence"/>
</dbReference>
<gene>
    <name evidence="1" type="ORF">CERZMDRAFT_90435</name>
</gene>